<feature type="region of interest" description="Disordered" evidence="4">
    <location>
        <begin position="232"/>
        <end position="254"/>
    </location>
</feature>
<organism evidence="5 6">
    <name type="scientific">Saccoglossus kowalevskii</name>
    <name type="common">Acorn worm</name>
    <dbReference type="NCBI Taxonomy" id="10224"/>
    <lineage>
        <taxon>Eukaryota</taxon>
        <taxon>Metazoa</taxon>
        <taxon>Hemichordata</taxon>
        <taxon>Enteropneusta</taxon>
        <taxon>Harrimaniidae</taxon>
        <taxon>Saccoglossus</taxon>
    </lineage>
</organism>
<dbReference type="Pfam" id="PF00491">
    <property type="entry name" value="Arginase"/>
    <property type="match status" value="1"/>
</dbReference>
<feature type="non-terminal residue" evidence="6">
    <location>
        <position position="1"/>
    </location>
</feature>
<keyword evidence="1" id="KW-0479">Metal-binding</keyword>
<protein>
    <submittedName>
        <fullName evidence="6">Agmatinase, mitochondrial-like</fullName>
    </submittedName>
</protein>
<dbReference type="InterPro" id="IPR023696">
    <property type="entry name" value="Ureohydrolase_dom_sf"/>
</dbReference>
<dbReference type="PANTHER" id="PTHR11358:SF26">
    <property type="entry name" value="GUANIDINO ACID HYDROLASE, MITOCHONDRIAL"/>
    <property type="match status" value="1"/>
</dbReference>
<gene>
    <name evidence="6" type="primary">LOC100368327</name>
</gene>
<proteinExistence type="inferred from homology"/>
<dbReference type="SUPFAM" id="SSF52768">
    <property type="entry name" value="Arginase/deacetylase"/>
    <property type="match status" value="1"/>
</dbReference>
<dbReference type="RefSeq" id="XP_006816298.1">
    <property type="nucleotide sequence ID" value="XM_006816235.1"/>
</dbReference>
<evidence type="ECO:0000256" key="3">
    <source>
        <dbReference type="PROSITE-ProRule" id="PRU00742"/>
    </source>
</evidence>
<dbReference type="PANTHER" id="PTHR11358">
    <property type="entry name" value="ARGINASE/AGMATINASE"/>
    <property type="match status" value="1"/>
</dbReference>
<keyword evidence="2" id="KW-0378">Hydrolase</keyword>
<reference evidence="6" key="1">
    <citation type="submission" date="2025-08" db="UniProtKB">
        <authorList>
            <consortium name="RefSeq"/>
        </authorList>
    </citation>
    <scope>IDENTIFICATION</scope>
    <source>
        <tissue evidence="6">Testes</tissue>
    </source>
</reference>
<dbReference type="GeneID" id="100368327"/>
<feature type="compositionally biased region" description="Polar residues" evidence="4">
    <location>
        <begin position="243"/>
        <end position="254"/>
    </location>
</feature>
<evidence type="ECO:0000256" key="2">
    <source>
        <dbReference type="ARBA" id="ARBA00022801"/>
    </source>
</evidence>
<evidence type="ECO:0000313" key="6">
    <source>
        <dbReference type="RefSeq" id="XP_006816298.1"/>
    </source>
</evidence>
<dbReference type="InterPro" id="IPR006035">
    <property type="entry name" value="Ureohydrolase"/>
</dbReference>
<dbReference type="Proteomes" id="UP000694865">
    <property type="component" value="Unplaced"/>
</dbReference>
<evidence type="ECO:0000313" key="5">
    <source>
        <dbReference type="Proteomes" id="UP000694865"/>
    </source>
</evidence>
<evidence type="ECO:0000256" key="4">
    <source>
        <dbReference type="SAM" id="MobiDB-lite"/>
    </source>
</evidence>
<comment type="similarity">
    <text evidence="3">Belongs to the arginase family.</text>
</comment>
<accession>A0ABM0M8F7</accession>
<name>A0ABM0M8F7_SACKO</name>
<sequence>LDVCFVGIPLDIGTSFRSGTRHGPRQIRNESSIIGAFNCSTGAAPFESLQIADIGDINLNLYDLKQACNDIREFYRTKVLPYNCVPLTMGGDHTLSYPVLQAIKEKHGAVGMVHIDAHPDTLGTMMGKDVAHGTPFLRSVEEGLLDCNKVITIGLRGHAALPGGDWKVPGFRYVYAQDCWYKSLAPLMEDVRQQMGDTPVYISFDIDALDPAYAPGTVLQFRKGVWENKNTKKWGSGGRVKNTRQPGKQNTEADWESSATRWRYILVATLQQR</sequence>
<keyword evidence="5" id="KW-1185">Reference proteome</keyword>
<dbReference type="Gene3D" id="3.40.800.10">
    <property type="entry name" value="Ureohydrolase domain"/>
    <property type="match status" value="1"/>
</dbReference>
<dbReference type="PROSITE" id="PS51409">
    <property type="entry name" value="ARGINASE_2"/>
    <property type="match status" value="1"/>
</dbReference>
<evidence type="ECO:0000256" key="1">
    <source>
        <dbReference type="ARBA" id="ARBA00022723"/>
    </source>
</evidence>